<name>A0A4U2Z2C9_9BACT</name>
<protein>
    <recommendedName>
        <fullName evidence="3">GIY-YIG nuclease family protein</fullName>
    </recommendedName>
</protein>
<proteinExistence type="predicted"/>
<dbReference type="RefSeq" id="WP_137015375.1">
    <property type="nucleotide sequence ID" value="NZ_SZPX01000009.1"/>
</dbReference>
<evidence type="ECO:0000313" key="1">
    <source>
        <dbReference type="EMBL" id="TKI68286.1"/>
    </source>
</evidence>
<reference evidence="1 2" key="1">
    <citation type="submission" date="2019-04" db="EMBL/GenBank/DDBJ databases">
        <title>Sulfurimonas crateris sp. nov. a facultative anaerobic sulfur-oxidizing chemolithautotrophic bacterium isolated from a terrestrial mud vulcano.</title>
        <authorList>
            <person name="Ratnikova N.M."/>
            <person name="Slobodkin A.I."/>
            <person name="Merkel A.Y."/>
            <person name="Novikov A."/>
            <person name="Bonch-Osmolovskaya E.A."/>
            <person name="Slobodkina G.B."/>
        </authorList>
    </citation>
    <scope>NUCLEOTIDE SEQUENCE [LARGE SCALE GENOMIC DNA]</scope>
    <source>
        <strain evidence="1 2">SN118</strain>
    </source>
</reference>
<dbReference type="EMBL" id="SZPX01000009">
    <property type="protein sequence ID" value="TKI68286.1"/>
    <property type="molecule type" value="Genomic_DNA"/>
</dbReference>
<organism evidence="1 2">
    <name type="scientific">Sulfurimonas crateris</name>
    <dbReference type="NCBI Taxonomy" id="2574727"/>
    <lineage>
        <taxon>Bacteria</taxon>
        <taxon>Pseudomonadati</taxon>
        <taxon>Campylobacterota</taxon>
        <taxon>Epsilonproteobacteria</taxon>
        <taxon>Campylobacterales</taxon>
        <taxon>Sulfurimonadaceae</taxon>
        <taxon>Sulfurimonas</taxon>
    </lineage>
</organism>
<dbReference type="AlphaFoldDB" id="A0A4U2Z2C9"/>
<evidence type="ECO:0008006" key="3">
    <source>
        <dbReference type="Google" id="ProtNLM"/>
    </source>
</evidence>
<dbReference type="Proteomes" id="UP000309561">
    <property type="component" value="Unassembled WGS sequence"/>
</dbReference>
<gene>
    <name evidence="1" type="ORF">FCU45_11315</name>
</gene>
<accession>A0A4U2Z2C9</accession>
<evidence type="ECO:0000313" key="2">
    <source>
        <dbReference type="Proteomes" id="UP000309561"/>
    </source>
</evidence>
<dbReference type="OrthoDB" id="1494734at2"/>
<sequence>MEKQTIRIEWDGAYSLEDIGYSFDDNFESKYVENSKLNNKIKDYGLYQIYGTHPVYGNDVLLYIGKALQQTFSKRISQEEWEYNSDCKNIKIYVGRLFSVNDEIQPSDNAWETMITQAEKMLIYSHSPAKNSSNILHLSNKEALKKFKNLKILNYDNYRSLMPEVSGDIWVDCFHEYKIFEYKN</sequence>
<comment type="caution">
    <text evidence="1">The sequence shown here is derived from an EMBL/GenBank/DDBJ whole genome shotgun (WGS) entry which is preliminary data.</text>
</comment>
<keyword evidence="2" id="KW-1185">Reference proteome</keyword>